<comment type="caution">
    <text evidence="1">The sequence shown here is derived from an EMBL/GenBank/DDBJ whole genome shotgun (WGS) entry which is preliminary data.</text>
</comment>
<dbReference type="EMBL" id="CABFNS010000778">
    <property type="protein sequence ID" value="VUC28018.1"/>
    <property type="molecule type" value="Genomic_DNA"/>
</dbReference>
<evidence type="ECO:0000313" key="2">
    <source>
        <dbReference type="Proteomes" id="UP000766486"/>
    </source>
</evidence>
<gene>
    <name evidence="1" type="ORF">CLO192961_LOCUS223511</name>
</gene>
<sequence>MGRGKGSDRKGTYDDDDARQAALIFGAIAAGARAKILQQIRPVQAAALEINWKASIASRAVIR</sequence>
<evidence type="ECO:0000313" key="1">
    <source>
        <dbReference type="EMBL" id="VUC28018.1"/>
    </source>
</evidence>
<accession>A0ABY6UD96</accession>
<organism evidence="1 2">
    <name type="scientific">Bionectria ochroleuca</name>
    <name type="common">Gliocladium roseum</name>
    <dbReference type="NCBI Taxonomy" id="29856"/>
    <lineage>
        <taxon>Eukaryota</taxon>
        <taxon>Fungi</taxon>
        <taxon>Dikarya</taxon>
        <taxon>Ascomycota</taxon>
        <taxon>Pezizomycotina</taxon>
        <taxon>Sordariomycetes</taxon>
        <taxon>Hypocreomycetidae</taxon>
        <taxon>Hypocreales</taxon>
        <taxon>Bionectriaceae</taxon>
        <taxon>Clonostachys</taxon>
    </lineage>
</organism>
<proteinExistence type="predicted"/>
<dbReference type="Proteomes" id="UP000766486">
    <property type="component" value="Unassembled WGS sequence"/>
</dbReference>
<name>A0ABY6UD96_BIOOC</name>
<reference evidence="1 2" key="1">
    <citation type="submission" date="2019-06" db="EMBL/GenBank/DDBJ databases">
        <authorList>
            <person name="Broberg M."/>
        </authorList>
    </citation>
    <scope>NUCLEOTIDE SEQUENCE [LARGE SCALE GENOMIC DNA]</scope>
</reference>
<keyword evidence="2" id="KW-1185">Reference proteome</keyword>
<protein>
    <submittedName>
        <fullName evidence="1">Uncharacterized protein</fullName>
    </submittedName>
</protein>